<accession>A0A7J7I138</accession>
<dbReference type="InterPro" id="IPR025799">
    <property type="entry name" value="Arg_MeTrfase"/>
</dbReference>
<proteinExistence type="predicted"/>
<comment type="caution">
    <text evidence="2">The sequence shown here is derived from an EMBL/GenBank/DDBJ whole genome shotgun (WGS) entry which is preliminary data.</text>
</comment>
<keyword evidence="3" id="KW-1185">Reference proteome</keyword>
<organism evidence="2 3">
    <name type="scientific">Camellia sinensis</name>
    <name type="common">Tea plant</name>
    <name type="synonym">Thea sinensis</name>
    <dbReference type="NCBI Taxonomy" id="4442"/>
    <lineage>
        <taxon>Eukaryota</taxon>
        <taxon>Viridiplantae</taxon>
        <taxon>Streptophyta</taxon>
        <taxon>Embryophyta</taxon>
        <taxon>Tracheophyta</taxon>
        <taxon>Spermatophyta</taxon>
        <taxon>Magnoliopsida</taxon>
        <taxon>eudicotyledons</taxon>
        <taxon>Gunneridae</taxon>
        <taxon>Pentapetalae</taxon>
        <taxon>asterids</taxon>
        <taxon>Ericales</taxon>
        <taxon>Theaceae</taxon>
        <taxon>Camellia</taxon>
    </lineage>
</organism>
<name>A0A7J7I138_CAMSI</name>
<keyword evidence="1" id="KW-0949">S-adenosyl-L-methionine</keyword>
<dbReference type="GO" id="GO:0042054">
    <property type="term" value="F:histone methyltransferase activity"/>
    <property type="evidence" value="ECO:0007669"/>
    <property type="project" value="TreeGrafter"/>
</dbReference>
<dbReference type="EMBL" id="JACBKZ010000002">
    <property type="protein sequence ID" value="KAF5958357.1"/>
    <property type="molecule type" value="Genomic_DNA"/>
</dbReference>
<sequence length="189" mass="21070">MAMALALRRLSSSAEKPIQRLINGGSLYYMSSLPNEAVYEKEKCRVSVKHWPKQLNSPLEVVDPEIANIIELEKARQWKERFLTMVRSTGYGAQYCGLITATGFATLTVAMPALRYQKEMLCDRVRMEAYYNAVFENKHHFHGKTVLDVGTGSGILAIWAGQAGARKVYAVEATKMSEHALSGLTRLVG</sequence>
<dbReference type="Proteomes" id="UP000593564">
    <property type="component" value="Unassembled WGS sequence"/>
</dbReference>
<dbReference type="SUPFAM" id="SSF53335">
    <property type="entry name" value="S-adenosyl-L-methionine-dependent methyltransferases"/>
    <property type="match status" value="1"/>
</dbReference>
<dbReference type="InterPro" id="IPR029063">
    <property type="entry name" value="SAM-dependent_MTases_sf"/>
</dbReference>
<reference evidence="2 3" key="2">
    <citation type="submission" date="2020-07" db="EMBL/GenBank/DDBJ databases">
        <title>Genome assembly of wild tea tree DASZ reveals pedigree and selection history of tea varieties.</title>
        <authorList>
            <person name="Zhang W."/>
        </authorList>
    </citation>
    <scope>NUCLEOTIDE SEQUENCE [LARGE SCALE GENOMIC DNA]</scope>
    <source>
        <strain evidence="3">cv. G240</strain>
        <tissue evidence="2">Leaf</tissue>
    </source>
</reference>
<gene>
    <name evidence="2" type="ORF">HYC85_005582</name>
</gene>
<dbReference type="PANTHER" id="PTHR11006:SF68">
    <property type="entry name" value="PROTEIN ARGININE N-METHYLTRANSFERASE PRMT10"/>
    <property type="match status" value="1"/>
</dbReference>
<evidence type="ECO:0000313" key="3">
    <source>
        <dbReference type="Proteomes" id="UP000593564"/>
    </source>
</evidence>
<dbReference type="GO" id="GO:0005634">
    <property type="term" value="C:nucleus"/>
    <property type="evidence" value="ECO:0007669"/>
    <property type="project" value="TreeGrafter"/>
</dbReference>
<dbReference type="Gene3D" id="3.40.50.150">
    <property type="entry name" value="Vaccinia Virus protein VP39"/>
    <property type="match status" value="1"/>
</dbReference>
<dbReference type="Pfam" id="PF06325">
    <property type="entry name" value="PrmA"/>
    <property type="match status" value="1"/>
</dbReference>
<dbReference type="GO" id="GO:0016274">
    <property type="term" value="F:protein-arginine N-methyltransferase activity"/>
    <property type="evidence" value="ECO:0007669"/>
    <property type="project" value="InterPro"/>
</dbReference>
<evidence type="ECO:0000313" key="2">
    <source>
        <dbReference type="EMBL" id="KAF5958357.1"/>
    </source>
</evidence>
<protein>
    <submittedName>
        <fullName evidence="2">Uncharacterized protein</fullName>
    </submittedName>
</protein>
<reference evidence="3" key="1">
    <citation type="journal article" date="2020" name="Nat. Commun.">
        <title>Genome assembly of wild tea tree DASZ reveals pedigree and selection history of tea varieties.</title>
        <authorList>
            <person name="Zhang W."/>
            <person name="Zhang Y."/>
            <person name="Qiu H."/>
            <person name="Guo Y."/>
            <person name="Wan H."/>
            <person name="Zhang X."/>
            <person name="Scossa F."/>
            <person name="Alseekh S."/>
            <person name="Zhang Q."/>
            <person name="Wang P."/>
            <person name="Xu L."/>
            <person name="Schmidt M.H."/>
            <person name="Jia X."/>
            <person name="Li D."/>
            <person name="Zhu A."/>
            <person name="Guo F."/>
            <person name="Chen W."/>
            <person name="Ni D."/>
            <person name="Usadel B."/>
            <person name="Fernie A.R."/>
            <person name="Wen W."/>
        </authorList>
    </citation>
    <scope>NUCLEOTIDE SEQUENCE [LARGE SCALE GENOMIC DNA]</scope>
    <source>
        <strain evidence="3">cv. G240</strain>
    </source>
</reference>
<dbReference type="PANTHER" id="PTHR11006">
    <property type="entry name" value="PROTEIN ARGININE N-METHYLTRANSFERASE"/>
    <property type="match status" value="1"/>
</dbReference>
<dbReference type="CDD" id="cd02440">
    <property type="entry name" value="AdoMet_MTases"/>
    <property type="match status" value="1"/>
</dbReference>
<evidence type="ECO:0000256" key="1">
    <source>
        <dbReference type="ARBA" id="ARBA00022691"/>
    </source>
</evidence>
<dbReference type="AlphaFoldDB" id="A0A7J7I138"/>